<dbReference type="EMBL" id="PZKC01000006">
    <property type="protein sequence ID" value="PTD96485.1"/>
    <property type="molecule type" value="Genomic_DNA"/>
</dbReference>
<organism evidence="3 4">
    <name type="scientific">Pseudothauera lacus</name>
    <dbReference type="NCBI Taxonomy" id="2136175"/>
    <lineage>
        <taxon>Bacteria</taxon>
        <taxon>Pseudomonadati</taxon>
        <taxon>Pseudomonadota</taxon>
        <taxon>Betaproteobacteria</taxon>
        <taxon>Rhodocyclales</taxon>
        <taxon>Zoogloeaceae</taxon>
        <taxon>Pseudothauera</taxon>
    </lineage>
</organism>
<dbReference type="AlphaFoldDB" id="A0A2T4IFD5"/>
<keyword evidence="4" id="KW-1185">Reference proteome</keyword>
<dbReference type="InterPro" id="IPR013424">
    <property type="entry name" value="Ice-binding_C"/>
</dbReference>
<feature type="domain" description="Ice-binding protein C-terminal" evidence="2">
    <location>
        <begin position="237"/>
        <end position="257"/>
    </location>
</feature>
<protein>
    <submittedName>
        <fullName evidence="3">PEP-CTERM sorting domain-containing protein</fullName>
    </submittedName>
</protein>
<sequence length="260" mass="26693">MTFSPSRLLAASALSLAAGLAHAGVDQSWSLTSGSSGVNVSAWTASNTTNLLSAGTVTNWSGGVGASYSGEPTSSPQHALDNHTRFESLLLDFGSEAVNLSKIGVGWSEAWANQTSCTWWGSCSTSFKNVGSQTDLFVLAYTGSDPFSASSMSGLSYSQLLNNGWEIVANVSGSTGTRDIATATPIYSSFWLIGAGSFEATSGGAAITTGDGRHDFIKIAGVTGSVRPPPPPSTVAEPGSLALLGLGMLGMLALRRRRSV</sequence>
<reference evidence="3 4" key="2">
    <citation type="submission" date="2018-04" db="EMBL/GenBank/DDBJ databases">
        <title>Thauera lacus sp. nov., isolated from an saline lake in Inner Mongolia, China.</title>
        <authorList>
            <person name="Liang Q.-Y."/>
        </authorList>
    </citation>
    <scope>NUCLEOTIDE SEQUENCE [LARGE SCALE GENOMIC DNA]</scope>
    <source>
        <strain evidence="3 4">D20</strain>
    </source>
</reference>
<feature type="signal peptide" evidence="1">
    <location>
        <begin position="1"/>
        <end position="23"/>
    </location>
</feature>
<feature type="chain" id="PRO_5015579892" evidence="1">
    <location>
        <begin position="24"/>
        <end position="260"/>
    </location>
</feature>
<dbReference type="NCBIfam" id="NF041927">
    <property type="entry name" value="Xrt_dep_XDP1"/>
    <property type="match status" value="1"/>
</dbReference>
<dbReference type="Proteomes" id="UP000241193">
    <property type="component" value="Unassembled WGS sequence"/>
</dbReference>
<evidence type="ECO:0000256" key="1">
    <source>
        <dbReference type="SAM" id="SignalP"/>
    </source>
</evidence>
<evidence type="ECO:0000259" key="2">
    <source>
        <dbReference type="Pfam" id="PF07589"/>
    </source>
</evidence>
<dbReference type="Pfam" id="PF07589">
    <property type="entry name" value="PEP-CTERM"/>
    <property type="match status" value="1"/>
</dbReference>
<proteinExistence type="predicted"/>
<reference evidence="3 4" key="1">
    <citation type="submission" date="2018-03" db="EMBL/GenBank/DDBJ databases">
        <authorList>
            <person name="Keele B.F."/>
        </authorList>
    </citation>
    <scope>NUCLEOTIDE SEQUENCE [LARGE SCALE GENOMIC DNA]</scope>
    <source>
        <strain evidence="3 4">D20</strain>
    </source>
</reference>
<dbReference type="RefSeq" id="WP_107493419.1">
    <property type="nucleotide sequence ID" value="NZ_PZKC01000006.1"/>
</dbReference>
<dbReference type="NCBIfam" id="TIGR02595">
    <property type="entry name" value="PEP_CTERM"/>
    <property type="match status" value="1"/>
</dbReference>
<dbReference type="OrthoDB" id="8544832at2"/>
<evidence type="ECO:0000313" key="4">
    <source>
        <dbReference type="Proteomes" id="UP000241193"/>
    </source>
</evidence>
<keyword evidence="1" id="KW-0732">Signal</keyword>
<gene>
    <name evidence="3" type="ORF">C8261_09260</name>
</gene>
<name>A0A2T4IFD5_9RHOO</name>
<accession>A0A2T4IFD5</accession>
<evidence type="ECO:0000313" key="3">
    <source>
        <dbReference type="EMBL" id="PTD96485.1"/>
    </source>
</evidence>
<dbReference type="InterPro" id="IPR049672">
    <property type="entry name" value="Xrt_dep_XDP1"/>
</dbReference>
<comment type="caution">
    <text evidence="3">The sequence shown here is derived from an EMBL/GenBank/DDBJ whole genome shotgun (WGS) entry which is preliminary data.</text>
</comment>